<sequence>MDALDALRSSVLFTHESLAARFDRASAMLYTPGQPRKGYEHIDTFLAVASKHLNAVDAVLLPAVRKVVPDGDQVAHEYLHAAKQLELALAHVKAREYGSVFDAARSWSSVWADVGTGLEAQRRREFALAEALAARFDAAALERLADRLHGSETAAPSRPHPYAPHTGFPGLVARKVMHAVDSFWDAAEGRMVPEPPRPPHKEPGKVTQYLLADPRFDEDHPPPGTRQPDTTPGG</sequence>
<gene>
    <name evidence="2" type="ORF">GCM10009844_20960</name>
</gene>
<dbReference type="RefSeq" id="WP_344151192.1">
    <property type="nucleotide sequence ID" value="NZ_BAAAQR010000005.1"/>
</dbReference>
<keyword evidence="3" id="KW-1185">Reference proteome</keyword>
<protein>
    <recommendedName>
        <fullName evidence="4">Hemerythrin-like domain-containing protein</fullName>
    </recommendedName>
</protein>
<proteinExistence type="predicted"/>
<name>A0ABP5LE24_9ACTN</name>
<dbReference type="EMBL" id="BAAAQR010000005">
    <property type="protein sequence ID" value="GAA2145788.1"/>
    <property type="molecule type" value="Genomic_DNA"/>
</dbReference>
<organism evidence="2 3">
    <name type="scientific">Nocardioides koreensis</name>
    <dbReference type="NCBI Taxonomy" id="433651"/>
    <lineage>
        <taxon>Bacteria</taxon>
        <taxon>Bacillati</taxon>
        <taxon>Actinomycetota</taxon>
        <taxon>Actinomycetes</taxon>
        <taxon>Propionibacteriales</taxon>
        <taxon>Nocardioidaceae</taxon>
        <taxon>Nocardioides</taxon>
    </lineage>
</organism>
<dbReference type="Proteomes" id="UP001501771">
    <property type="component" value="Unassembled WGS sequence"/>
</dbReference>
<feature type="region of interest" description="Disordered" evidence="1">
    <location>
        <begin position="189"/>
        <end position="234"/>
    </location>
</feature>
<comment type="caution">
    <text evidence="2">The sequence shown here is derived from an EMBL/GenBank/DDBJ whole genome shotgun (WGS) entry which is preliminary data.</text>
</comment>
<reference evidence="3" key="1">
    <citation type="journal article" date="2019" name="Int. J. Syst. Evol. Microbiol.">
        <title>The Global Catalogue of Microorganisms (GCM) 10K type strain sequencing project: providing services to taxonomists for standard genome sequencing and annotation.</title>
        <authorList>
            <consortium name="The Broad Institute Genomics Platform"/>
            <consortium name="The Broad Institute Genome Sequencing Center for Infectious Disease"/>
            <person name="Wu L."/>
            <person name="Ma J."/>
        </authorList>
    </citation>
    <scope>NUCLEOTIDE SEQUENCE [LARGE SCALE GENOMIC DNA]</scope>
    <source>
        <strain evidence="3">JCM 16022</strain>
    </source>
</reference>
<evidence type="ECO:0000313" key="2">
    <source>
        <dbReference type="EMBL" id="GAA2145788.1"/>
    </source>
</evidence>
<evidence type="ECO:0008006" key="4">
    <source>
        <dbReference type="Google" id="ProtNLM"/>
    </source>
</evidence>
<accession>A0ABP5LE24</accession>
<evidence type="ECO:0000313" key="3">
    <source>
        <dbReference type="Proteomes" id="UP001501771"/>
    </source>
</evidence>
<evidence type="ECO:0000256" key="1">
    <source>
        <dbReference type="SAM" id="MobiDB-lite"/>
    </source>
</evidence>